<feature type="compositionally biased region" description="Basic and acidic residues" evidence="1">
    <location>
        <begin position="123"/>
        <end position="133"/>
    </location>
</feature>
<feature type="region of interest" description="Disordered" evidence="1">
    <location>
        <begin position="101"/>
        <end position="133"/>
    </location>
</feature>
<gene>
    <name evidence="2" type="ORF">SEVIR_9G503400v2</name>
</gene>
<dbReference type="EMBL" id="CM016560">
    <property type="protein sequence ID" value="TKV97573.1"/>
    <property type="molecule type" value="Genomic_DNA"/>
</dbReference>
<evidence type="ECO:0000256" key="1">
    <source>
        <dbReference type="SAM" id="MobiDB-lite"/>
    </source>
</evidence>
<dbReference type="Gramene" id="TKV97573">
    <property type="protein sequence ID" value="TKV97573"/>
    <property type="gene ID" value="SEVIR_9G503400v2"/>
</dbReference>
<sequence length="239" mass="25732">METETGEAKRSDSSPPLLHAAPRATLASLCGDVGLPSRVTRVTGLHQRARAGAPAKPPKGGGARGRGIRSYCPAGRFRSGAGREPCSWKDGDPHCSIRTYRGKRAVGEKKKGTSATAGRPPCGRKDSAQDRARLERERRRAFYSLFKAPRRSASEPVTRANRPAKADGGSKGEQESLPPKHPLLPRSLFASCCFLASCVEIERERVWPAWVLEKREACWGPPLESSSAAIGGGEGHLQD</sequence>
<accession>A0A4U6T9R4</accession>
<dbReference type="AlphaFoldDB" id="A0A4U6T9R4"/>
<feature type="region of interest" description="Disordered" evidence="1">
    <location>
        <begin position="1"/>
        <end position="20"/>
    </location>
</feature>
<keyword evidence="3" id="KW-1185">Reference proteome</keyword>
<organism evidence="2 3">
    <name type="scientific">Setaria viridis</name>
    <name type="common">Green bristlegrass</name>
    <name type="synonym">Setaria italica subsp. viridis</name>
    <dbReference type="NCBI Taxonomy" id="4556"/>
    <lineage>
        <taxon>Eukaryota</taxon>
        <taxon>Viridiplantae</taxon>
        <taxon>Streptophyta</taxon>
        <taxon>Embryophyta</taxon>
        <taxon>Tracheophyta</taxon>
        <taxon>Spermatophyta</taxon>
        <taxon>Magnoliopsida</taxon>
        <taxon>Liliopsida</taxon>
        <taxon>Poales</taxon>
        <taxon>Poaceae</taxon>
        <taxon>PACMAD clade</taxon>
        <taxon>Panicoideae</taxon>
        <taxon>Panicodae</taxon>
        <taxon>Paniceae</taxon>
        <taxon>Cenchrinae</taxon>
        <taxon>Setaria</taxon>
    </lineage>
</organism>
<dbReference type="Proteomes" id="UP000298652">
    <property type="component" value="Chromosome 9"/>
</dbReference>
<name>A0A4U6T9R4_SETVI</name>
<evidence type="ECO:0000313" key="3">
    <source>
        <dbReference type="Proteomes" id="UP000298652"/>
    </source>
</evidence>
<feature type="region of interest" description="Disordered" evidence="1">
    <location>
        <begin position="45"/>
        <end position="71"/>
    </location>
</feature>
<feature type="compositionally biased region" description="Basic and acidic residues" evidence="1">
    <location>
        <begin position="1"/>
        <end position="12"/>
    </location>
</feature>
<proteinExistence type="predicted"/>
<reference evidence="2" key="1">
    <citation type="submission" date="2019-03" db="EMBL/GenBank/DDBJ databases">
        <title>WGS assembly of Setaria viridis.</title>
        <authorList>
            <person name="Huang P."/>
            <person name="Jenkins J."/>
            <person name="Grimwood J."/>
            <person name="Barry K."/>
            <person name="Healey A."/>
            <person name="Mamidi S."/>
            <person name="Sreedasyam A."/>
            <person name="Shu S."/>
            <person name="Feldman M."/>
            <person name="Wu J."/>
            <person name="Yu Y."/>
            <person name="Chen C."/>
            <person name="Johnson J."/>
            <person name="Rokhsar D."/>
            <person name="Baxter I."/>
            <person name="Schmutz J."/>
            <person name="Brutnell T."/>
            <person name="Kellogg E."/>
        </authorList>
    </citation>
    <scope>NUCLEOTIDE SEQUENCE [LARGE SCALE GENOMIC DNA]</scope>
</reference>
<feature type="region of interest" description="Disordered" evidence="1">
    <location>
        <begin position="150"/>
        <end position="179"/>
    </location>
</feature>
<evidence type="ECO:0000313" key="2">
    <source>
        <dbReference type="EMBL" id="TKV97573.1"/>
    </source>
</evidence>
<protein>
    <submittedName>
        <fullName evidence="2">Uncharacterized protein</fullName>
    </submittedName>
</protein>
<feature type="compositionally biased region" description="Basic and acidic residues" evidence="1">
    <location>
        <begin position="164"/>
        <end position="174"/>
    </location>
</feature>